<dbReference type="Gene3D" id="1.10.10.60">
    <property type="entry name" value="Homeodomain-like"/>
    <property type="match status" value="1"/>
</dbReference>
<dbReference type="Pfam" id="PF00440">
    <property type="entry name" value="TetR_N"/>
    <property type="match status" value="1"/>
</dbReference>
<sequence>MSSASPSSAASADSPSGYSLLRGPSAARLRKQNHILACAEEVFARDGFEGASLEAIGAASGFSRHNLLYYYPCKEALYQAVLESLLDDWLVHMTNLSKDGDPRQQIREYIRAKFAFSRNRPFASQLFTKEMIAGAPFAGGAVRERIAPLLAANVAVFEYWAAQGLIARVDFTHLMFTIWALTQGYVDQRTQFALLLGQNQLETADYLAAETLLVQMIAATLRIDLAD</sequence>
<dbReference type="RefSeq" id="WP_184706911.1">
    <property type="nucleotide sequence ID" value="NZ_JACHKZ010000007.1"/>
</dbReference>
<dbReference type="InterPro" id="IPR036271">
    <property type="entry name" value="Tet_transcr_reg_TetR-rel_C_sf"/>
</dbReference>
<dbReference type="Gene3D" id="1.10.357.10">
    <property type="entry name" value="Tetracycline Repressor, domain 2"/>
    <property type="match status" value="1"/>
</dbReference>
<gene>
    <name evidence="4" type="ORF">HNP33_001504</name>
</gene>
<comment type="caution">
    <text evidence="4">The sequence shown here is derived from an EMBL/GenBank/DDBJ whole genome shotgun (WGS) entry which is preliminary data.</text>
</comment>
<feature type="DNA-binding region" description="H-T-H motif" evidence="2">
    <location>
        <begin position="52"/>
        <end position="71"/>
    </location>
</feature>
<dbReference type="PROSITE" id="PS50977">
    <property type="entry name" value="HTH_TETR_2"/>
    <property type="match status" value="1"/>
</dbReference>
<dbReference type="SUPFAM" id="SSF48498">
    <property type="entry name" value="Tetracyclin repressor-like, C-terminal domain"/>
    <property type="match status" value="1"/>
</dbReference>
<organism evidence="4 5">
    <name type="scientific">Comamonas odontotermitis</name>
    <dbReference type="NCBI Taxonomy" id="379895"/>
    <lineage>
        <taxon>Bacteria</taxon>
        <taxon>Pseudomonadati</taxon>
        <taxon>Pseudomonadota</taxon>
        <taxon>Betaproteobacteria</taxon>
        <taxon>Burkholderiales</taxon>
        <taxon>Comamonadaceae</taxon>
        <taxon>Comamonas</taxon>
    </lineage>
</organism>
<keyword evidence="1 2" id="KW-0238">DNA-binding</keyword>
<protein>
    <submittedName>
        <fullName evidence="4">TetR/AcrR family transcriptional regulator</fullName>
    </submittedName>
</protein>
<dbReference type="InterPro" id="IPR001647">
    <property type="entry name" value="HTH_TetR"/>
</dbReference>
<dbReference type="PANTHER" id="PTHR30328">
    <property type="entry name" value="TRANSCRIPTIONAL REPRESSOR"/>
    <property type="match status" value="1"/>
</dbReference>
<proteinExistence type="predicted"/>
<feature type="domain" description="HTH tetR-type" evidence="3">
    <location>
        <begin position="29"/>
        <end position="89"/>
    </location>
</feature>
<dbReference type="PANTHER" id="PTHR30328:SF54">
    <property type="entry name" value="HTH-TYPE TRANSCRIPTIONAL REPRESSOR SCO4008"/>
    <property type="match status" value="1"/>
</dbReference>
<evidence type="ECO:0000313" key="4">
    <source>
        <dbReference type="EMBL" id="MBB6577448.1"/>
    </source>
</evidence>
<evidence type="ECO:0000259" key="3">
    <source>
        <dbReference type="PROSITE" id="PS50977"/>
    </source>
</evidence>
<name>A0ABR6RE65_9BURK</name>
<reference evidence="4 5" key="1">
    <citation type="submission" date="2020-08" db="EMBL/GenBank/DDBJ databases">
        <title>Functional genomics of gut bacteria from endangered species of beetles.</title>
        <authorList>
            <person name="Carlos-Shanley C."/>
        </authorList>
    </citation>
    <scope>NUCLEOTIDE SEQUENCE [LARGE SCALE GENOMIC DNA]</scope>
    <source>
        <strain evidence="4 5">S00124</strain>
    </source>
</reference>
<keyword evidence="5" id="KW-1185">Reference proteome</keyword>
<dbReference type="Pfam" id="PF08362">
    <property type="entry name" value="TetR_C_3"/>
    <property type="match status" value="1"/>
</dbReference>
<dbReference type="InterPro" id="IPR009057">
    <property type="entry name" value="Homeodomain-like_sf"/>
</dbReference>
<dbReference type="InterPro" id="IPR013573">
    <property type="entry name" value="Tscrpt_reg_YcdC_C"/>
</dbReference>
<dbReference type="SUPFAM" id="SSF46689">
    <property type="entry name" value="Homeodomain-like"/>
    <property type="match status" value="1"/>
</dbReference>
<dbReference type="EMBL" id="JACHKZ010000007">
    <property type="protein sequence ID" value="MBB6577448.1"/>
    <property type="molecule type" value="Genomic_DNA"/>
</dbReference>
<accession>A0ABR6RE65</accession>
<evidence type="ECO:0000256" key="1">
    <source>
        <dbReference type="ARBA" id="ARBA00023125"/>
    </source>
</evidence>
<evidence type="ECO:0000256" key="2">
    <source>
        <dbReference type="PROSITE-ProRule" id="PRU00335"/>
    </source>
</evidence>
<evidence type="ECO:0000313" key="5">
    <source>
        <dbReference type="Proteomes" id="UP000562492"/>
    </source>
</evidence>
<dbReference type="Proteomes" id="UP000562492">
    <property type="component" value="Unassembled WGS sequence"/>
</dbReference>
<dbReference type="InterPro" id="IPR050109">
    <property type="entry name" value="HTH-type_TetR-like_transc_reg"/>
</dbReference>